<keyword evidence="3" id="KW-1185">Reference proteome</keyword>
<evidence type="ECO:0000313" key="3">
    <source>
        <dbReference type="Proteomes" id="UP001151760"/>
    </source>
</evidence>
<evidence type="ECO:0000313" key="2">
    <source>
        <dbReference type="EMBL" id="GJT66835.1"/>
    </source>
</evidence>
<accession>A0ABQ5FU62</accession>
<dbReference type="Proteomes" id="UP001151760">
    <property type="component" value="Unassembled WGS sequence"/>
</dbReference>
<dbReference type="EMBL" id="BQNB010017752">
    <property type="protein sequence ID" value="GJT66835.1"/>
    <property type="molecule type" value="Genomic_DNA"/>
</dbReference>
<name>A0ABQ5FU62_9ASTR</name>
<gene>
    <name evidence="2" type="ORF">Tco_1018315</name>
</gene>
<evidence type="ECO:0000256" key="1">
    <source>
        <dbReference type="SAM" id="MobiDB-lite"/>
    </source>
</evidence>
<feature type="compositionally biased region" description="Basic and acidic residues" evidence="1">
    <location>
        <begin position="24"/>
        <end position="45"/>
    </location>
</feature>
<protein>
    <submittedName>
        <fullName evidence="2">Uncharacterized protein</fullName>
    </submittedName>
</protein>
<proteinExistence type="predicted"/>
<sequence length="261" mass="28756">MEQSDTLLVDERIFPSVVEWRTSAPKDKMPSETHDSAEDCPESRKVKTGTRPRAAHEVPLLTVTASRVIEMKDTAVASGSSGTPSTLEKSPLDFANEDPPQMITKMGGTADQGPWRLGSAVMGPIVNNKRYHIWGNDKADAQVHQTQDLQRKTAPDPYKNVATWGSVQGSDSQLVWGLLTPCMNLEIRMLEWPPFMTSWFQTWGRSINVVNDPPSAHVRHFTKFSSSVGLCLFDVDLQLSPSLVPLSDTLGAVSCFEDDSA</sequence>
<organism evidence="2 3">
    <name type="scientific">Tanacetum coccineum</name>
    <dbReference type="NCBI Taxonomy" id="301880"/>
    <lineage>
        <taxon>Eukaryota</taxon>
        <taxon>Viridiplantae</taxon>
        <taxon>Streptophyta</taxon>
        <taxon>Embryophyta</taxon>
        <taxon>Tracheophyta</taxon>
        <taxon>Spermatophyta</taxon>
        <taxon>Magnoliopsida</taxon>
        <taxon>eudicotyledons</taxon>
        <taxon>Gunneridae</taxon>
        <taxon>Pentapetalae</taxon>
        <taxon>asterids</taxon>
        <taxon>campanulids</taxon>
        <taxon>Asterales</taxon>
        <taxon>Asteraceae</taxon>
        <taxon>Asteroideae</taxon>
        <taxon>Anthemideae</taxon>
        <taxon>Anthemidinae</taxon>
        <taxon>Tanacetum</taxon>
    </lineage>
</organism>
<comment type="caution">
    <text evidence="2">The sequence shown here is derived from an EMBL/GenBank/DDBJ whole genome shotgun (WGS) entry which is preliminary data.</text>
</comment>
<reference evidence="2" key="2">
    <citation type="submission" date="2022-01" db="EMBL/GenBank/DDBJ databases">
        <authorList>
            <person name="Yamashiro T."/>
            <person name="Shiraishi A."/>
            <person name="Satake H."/>
            <person name="Nakayama K."/>
        </authorList>
    </citation>
    <scope>NUCLEOTIDE SEQUENCE</scope>
</reference>
<feature type="region of interest" description="Disordered" evidence="1">
    <location>
        <begin position="21"/>
        <end position="52"/>
    </location>
</feature>
<reference evidence="2" key="1">
    <citation type="journal article" date="2022" name="Int. J. Mol. Sci.">
        <title>Draft Genome of Tanacetum Coccineum: Genomic Comparison of Closely Related Tanacetum-Family Plants.</title>
        <authorList>
            <person name="Yamashiro T."/>
            <person name="Shiraishi A."/>
            <person name="Nakayama K."/>
            <person name="Satake H."/>
        </authorList>
    </citation>
    <scope>NUCLEOTIDE SEQUENCE</scope>
</reference>